<sequence>MAAGWALVFACAHFFWALGGQVGLAVSAGQQLAAERPDWFVASGLWGVGVLCLFGALIALGLARVSHRLLTILGWGIAVLLLVRGIGVEVLILLGEAPGVSAEQKFWTLALWNPWFILGGVLFALAARRSVKGG</sequence>
<keyword evidence="1" id="KW-0812">Transmembrane</keyword>
<accession>A0ABS8ZTI6</accession>
<dbReference type="Pfam" id="PF13160">
    <property type="entry name" value="DUF3995"/>
    <property type="match status" value="1"/>
</dbReference>
<feature type="transmembrane region" description="Helical" evidence="1">
    <location>
        <begin position="69"/>
        <end position="94"/>
    </location>
</feature>
<comment type="caution">
    <text evidence="2">The sequence shown here is derived from an EMBL/GenBank/DDBJ whole genome shotgun (WGS) entry which is preliminary data.</text>
</comment>
<keyword evidence="3" id="KW-1185">Reference proteome</keyword>
<dbReference type="EMBL" id="JAJVCN010000004">
    <property type="protein sequence ID" value="MCE7010899.1"/>
    <property type="molecule type" value="Genomic_DNA"/>
</dbReference>
<gene>
    <name evidence="2" type="ORF">LWC34_50065</name>
</gene>
<organism evidence="2 3">
    <name type="scientific">Kibdelosporangium philippinense</name>
    <dbReference type="NCBI Taxonomy" id="211113"/>
    <lineage>
        <taxon>Bacteria</taxon>
        <taxon>Bacillati</taxon>
        <taxon>Actinomycetota</taxon>
        <taxon>Actinomycetes</taxon>
        <taxon>Pseudonocardiales</taxon>
        <taxon>Pseudonocardiaceae</taxon>
        <taxon>Kibdelosporangium</taxon>
    </lineage>
</organism>
<proteinExistence type="predicted"/>
<protein>
    <submittedName>
        <fullName evidence="2">DUF3995 domain-containing protein</fullName>
    </submittedName>
</protein>
<keyword evidence="1" id="KW-1133">Transmembrane helix</keyword>
<evidence type="ECO:0000256" key="1">
    <source>
        <dbReference type="SAM" id="Phobius"/>
    </source>
</evidence>
<feature type="transmembrane region" description="Helical" evidence="1">
    <location>
        <begin position="43"/>
        <end position="62"/>
    </location>
</feature>
<keyword evidence="1" id="KW-0472">Membrane</keyword>
<evidence type="ECO:0000313" key="3">
    <source>
        <dbReference type="Proteomes" id="UP001521150"/>
    </source>
</evidence>
<dbReference type="RefSeq" id="WP_233733182.1">
    <property type="nucleotide sequence ID" value="NZ_JAJVCN010000004.1"/>
</dbReference>
<evidence type="ECO:0000313" key="2">
    <source>
        <dbReference type="EMBL" id="MCE7010899.1"/>
    </source>
</evidence>
<name>A0ABS8ZTI6_9PSEU</name>
<feature type="transmembrane region" description="Helical" evidence="1">
    <location>
        <begin position="106"/>
        <end position="127"/>
    </location>
</feature>
<dbReference type="Proteomes" id="UP001521150">
    <property type="component" value="Unassembled WGS sequence"/>
</dbReference>
<dbReference type="InterPro" id="IPR025058">
    <property type="entry name" value="DUF3995"/>
</dbReference>
<reference evidence="2 3" key="1">
    <citation type="submission" date="2021-12" db="EMBL/GenBank/DDBJ databases">
        <title>Genome sequence of Kibdelosporangium philippinense ATCC 49844.</title>
        <authorList>
            <person name="Fedorov E.A."/>
            <person name="Omeragic M."/>
            <person name="Shalygina K.F."/>
            <person name="Maclea K.S."/>
        </authorList>
    </citation>
    <scope>NUCLEOTIDE SEQUENCE [LARGE SCALE GENOMIC DNA]</scope>
    <source>
        <strain evidence="2 3">ATCC 49844</strain>
    </source>
</reference>